<feature type="region of interest" description="Disordered" evidence="3">
    <location>
        <begin position="236"/>
        <end position="353"/>
    </location>
</feature>
<feature type="compositionally biased region" description="Low complexity" evidence="3">
    <location>
        <begin position="312"/>
        <end position="340"/>
    </location>
</feature>
<dbReference type="EMBL" id="GL433973">
    <property type="protein sequence ID" value="EFN50558.1"/>
    <property type="molecule type" value="Genomic_DNA"/>
</dbReference>
<dbReference type="eggNOG" id="KOG2498">
    <property type="taxonomic scope" value="Eukaryota"/>
</dbReference>
<dbReference type="Pfam" id="PF07808">
    <property type="entry name" value="RED_N"/>
    <property type="match status" value="1"/>
</dbReference>
<dbReference type="PANTHER" id="PTHR12765">
    <property type="entry name" value="RED PROTEIN IK FACTOR CYTOKINE IK"/>
    <property type="match status" value="1"/>
</dbReference>
<dbReference type="GO" id="GO:0005634">
    <property type="term" value="C:nucleus"/>
    <property type="evidence" value="ECO:0007669"/>
    <property type="project" value="UniProtKB-SubCell"/>
</dbReference>
<proteinExistence type="predicted"/>
<dbReference type="RefSeq" id="XP_005842690.1">
    <property type="nucleotide sequence ID" value="XM_005842633.1"/>
</dbReference>
<dbReference type="KEGG" id="cvr:CHLNCDRAFT_136594"/>
<reference evidence="5 6" key="1">
    <citation type="journal article" date="2010" name="Plant Cell">
        <title>The Chlorella variabilis NC64A genome reveals adaptation to photosymbiosis, coevolution with viruses, and cryptic sex.</title>
        <authorList>
            <person name="Blanc G."/>
            <person name="Duncan G."/>
            <person name="Agarkova I."/>
            <person name="Borodovsky M."/>
            <person name="Gurnon J."/>
            <person name="Kuo A."/>
            <person name="Lindquist E."/>
            <person name="Lucas S."/>
            <person name="Pangilinan J."/>
            <person name="Polle J."/>
            <person name="Salamov A."/>
            <person name="Terry A."/>
            <person name="Yamada T."/>
            <person name="Dunigan D.D."/>
            <person name="Grigoriev I.V."/>
            <person name="Claverie J.M."/>
            <person name="Van Etten J.L."/>
        </authorList>
    </citation>
    <scope>NUCLEOTIDE SEQUENCE [LARGE SCALE GENOMIC DNA]</scope>
    <source>
        <strain evidence="5 6">NC64A</strain>
    </source>
</reference>
<evidence type="ECO:0000259" key="4">
    <source>
        <dbReference type="Pfam" id="PF07808"/>
    </source>
</evidence>
<evidence type="ECO:0000256" key="1">
    <source>
        <dbReference type="ARBA" id="ARBA00004123"/>
    </source>
</evidence>
<comment type="subcellular location">
    <subcellularLocation>
        <location evidence="1">Nucleus</location>
    </subcellularLocation>
</comment>
<dbReference type="InterPro" id="IPR039896">
    <property type="entry name" value="Red-like"/>
</dbReference>
<dbReference type="STRING" id="554065.E1ZUD8"/>
<dbReference type="InterPro" id="IPR012916">
    <property type="entry name" value="RED_N"/>
</dbReference>
<evidence type="ECO:0000256" key="2">
    <source>
        <dbReference type="ARBA" id="ARBA00023242"/>
    </source>
</evidence>
<dbReference type="GeneID" id="17349991"/>
<feature type="domain" description="RED-like N-terminal" evidence="4">
    <location>
        <begin position="6"/>
        <end position="154"/>
    </location>
</feature>
<feature type="region of interest" description="Disordered" evidence="3">
    <location>
        <begin position="142"/>
        <end position="180"/>
    </location>
</feature>
<evidence type="ECO:0000313" key="5">
    <source>
        <dbReference type="EMBL" id="EFN50558.1"/>
    </source>
</evidence>
<dbReference type="AlphaFoldDB" id="E1ZUD8"/>
<feature type="non-terminal residue" evidence="5">
    <location>
        <position position="353"/>
    </location>
</feature>
<dbReference type="OrthoDB" id="508543at2759"/>
<keyword evidence="6" id="KW-1185">Reference proteome</keyword>
<accession>E1ZUD8</accession>
<name>E1ZUD8_CHLVA</name>
<feature type="compositionally biased region" description="Low complexity" evidence="3">
    <location>
        <begin position="249"/>
        <end position="287"/>
    </location>
</feature>
<gene>
    <name evidence="5" type="ORF">CHLNCDRAFT_136594</name>
</gene>
<organism evidence="6">
    <name type="scientific">Chlorella variabilis</name>
    <name type="common">Green alga</name>
    <dbReference type="NCBI Taxonomy" id="554065"/>
    <lineage>
        <taxon>Eukaryota</taxon>
        <taxon>Viridiplantae</taxon>
        <taxon>Chlorophyta</taxon>
        <taxon>core chlorophytes</taxon>
        <taxon>Trebouxiophyceae</taxon>
        <taxon>Chlorellales</taxon>
        <taxon>Chlorellaceae</taxon>
        <taxon>Chlorella clade</taxon>
        <taxon>Chlorella</taxon>
    </lineage>
</organism>
<dbReference type="Proteomes" id="UP000008141">
    <property type="component" value="Unassembled WGS sequence"/>
</dbReference>
<keyword evidence="2" id="KW-0539">Nucleus</keyword>
<evidence type="ECO:0000313" key="6">
    <source>
        <dbReference type="Proteomes" id="UP000008141"/>
    </source>
</evidence>
<dbReference type="InParanoid" id="E1ZUD8"/>
<protein>
    <recommendedName>
        <fullName evidence="4">RED-like N-terminal domain-containing protein</fullName>
    </recommendedName>
</protein>
<evidence type="ECO:0000256" key="3">
    <source>
        <dbReference type="SAM" id="MobiDB-lite"/>
    </source>
</evidence>
<sequence>MACRMGAAAGEGVGEAERGDLRGVSYEDSKYLGGDVAHTHLVKGLDFALLQKVRAEQEAGKKGGGAGSDGEGEAPVLAKRVPLGEPEAPATFATPLGRAVHAFFFDPSQRGAGMPVAELFLPRRTAFVYELEEAGAPDIPTTLRRSREDCPKARRRGPPLCAVPLRGGPVPPHSPHRRPAALRDRPQVREMALGGLDGGVLERIAKIMSYMSVQGGGKKKLKRRDREALFQRHGIALQGAVRHPPAPPGGAAAQPGAGAGAAAEAGAEAGLGPEEGPQRPPAAAAAAGEDDDDIFGDAGTDYQPTVKDKARAAAAAAAAEQQQQQQGQARRGGYFGAGAEAELHADLPPLPAE</sequence>